<feature type="region of interest" description="Disordered" evidence="1">
    <location>
        <begin position="371"/>
        <end position="396"/>
    </location>
</feature>
<reference evidence="3" key="1">
    <citation type="submission" date="2021-02" db="EMBL/GenBank/DDBJ databases">
        <title>Psilocybe cubensis genome.</title>
        <authorList>
            <person name="Mckernan K.J."/>
            <person name="Crawford S."/>
            <person name="Trippe A."/>
            <person name="Kane L.T."/>
            <person name="Mclaughlin S."/>
        </authorList>
    </citation>
    <scope>NUCLEOTIDE SEQUENCE [LARGE SCALE GENOMIC DNA]</scope>
    <source>
        <strain evidence="3">MGC-MH-2018</strain>
    </source>
</reference>
<evidence type="ECO:0000256" key="2">
    <source>
        <dbReference type="SAM" id="SignalP"/>
    </source>
</evidence>
<organism evidence="3">
    <name type="scientific">Psilocybe cubensis</name>
    <name type="common">Psychedelic mushroom</name>
    <name type="synonym">Stropharia cubensis</name>
    <dbReference type="NCBI Taxonomy" id="181762"/>
    <lineage>
        <taxon>Eukaryota</taxon>
        <taxon>Fungi</taxon>
        <taxon>Dikarya</taxon>
        <taxon>Basidiomycota</taxon>
        <taxon>Agaricomycotina</taxon>
        <taxon>Agaricomycetes</taxon>
        <taxon>Agaricomycetidae</taxon>
        <taxon>Agaricales</taxon>
        <taxon>Agaricineae</taxon>
        <taxon>Strophariaceae</taxon>
        <taxon>Psilocybe</taxon>
    </lineage>
</organism>
<dbReference type="InterPro" id="IPR008979">
    <property type="entry name" value="Galactose-bd-like_sf"/>
</dbReference>
<dbReference type="SUPFAM" id="SSF49785">
    <property type="entry name" value="Galactose-binding domain-like"/>
    <property type="match status" value="1"/>
</dbReference>
<sequence>MLKGILALCAVAAHVAVVAALDFTGAQWIWIPGRAADGVTYPPGNATFRRDYYPPAGKTPLSANILVTVDNAFTFWVNGNKIGTGDDFRNAHRYCVPLVADCNVFAIEGQNVPTGTASNAGNAAGAIAAIQVRYTDGYTETIVTDSEWHAIAGAPAGFEQVAYDDSKWPAPFVQGPLTTGPWNKPPYVINIPPETQDPGPDLTTATWIWTNEVDSAGDAPVGARAFRKVVTLPPGQLADTITMDIFADNEYTLYINGRVVGSGRNYVPGTNTVPIAQRYQVDFEPSNTITIAVYAHNDNGPASVIASGQIKGCGCGCGTTAFVSTDSSWRYSTEVPSPAGFIEPGFDDSKWSQAISEGVYGGGSWGNIALPNGNTAQNGPISDLGAPDAPPASVVS</sequence>
<feature type="signal peptide" evidence="2">
    <location>
        <begin position="1"/>
        <end position="20"/>
    </location>
</feature>
<dbReference type="EMBL" id="JAFIQS010000008">
    <property type="protein sequence ID" value="KAG5166809.1"/>
    <property type="molecule type" value="Genomic_DNA"/>
</dbReference>
<comment type="caution">
    <text evidence="3">The sequence shown here is derived from an EMBL/GenBank/DDBJ whole genome shotgun (WGS) entry which is preliminary data.</text>
</comment>
<name>A0A8H7XW31_PSICU</name>
<feature type="chain" id="PRO_5034362735" evidence="2">
    <location>
        <begin position="21"/>
        <end position="396"/>
    </location>
</feature>
<evidence type="ECO:0000256" key="1">
    <source>
        <dbReference type="SAM" id="MobiDB-lite"/>
    </source>
</evidence>
<dbReference type="OrthoDB" id="10036721at2759"/>
<accession>A0A8H7XW31</accession>
<gene>
    <name evidence="3" type="ORF">JR316_008899</name>
</gene>
<dbReference type="Gene3D" id="2.60.120.260">
    <property type="entry name" value="Galactose-binding domain-like"/>
    <property type="match status" value="2"/>
</dbReference>
<evidence type="ECO:0000313" key="3">
    <source>
        <dbReference type="EMBL" id="KAG5166809.1"/>
    </source>
</evidence>
<protein>
    <submittedName>
        <fullName evidence="3">Uncharacterized protein</fullName>
    </submittedName>
</protein>
<proteinExistence type="predicted"/>
<keyword evidence="2" id="KW-0732">Signal</keyword>
<dbReference type="AlphaFoldDB" id="A0A8H7XW31"/>